<sequence length="184" mass="20605">MEEKEILSSITETLIDKPAYTVTVQIKEPKTLPKRSLFDKLLRRPVPVQELERSFVINPCVVGNMYRIAGQAVKLPDTILNGSMSESMIPVINDHLDDVVYIVAAGIQNSKREPDAELIEFINDNFEAEDLYNTLLPILENLGMQSFLNSIALAKGTVKILQPNASPLDGRESIASHTQDWEVR</sequence>
<dbReference type="RefSeq" id="WP_010599547.1">
    <property type="nucleotide sequence ID" value="NZ_JAPJUH010000005.1"/>
</dbReference>
<evidence type="ECO:0000313" key="1">
    <source>
        <dbReference type="EMBL" id="MCX3266538.1"/>
    </source>
</evidence>
<accession>A0A9X3DKH5</accession>
<gene>
    <name evidence="1" type="ORF">OQZ29_17400</name>
</gene>
<dbReference type="EMBL" id="JAPJUH010000005">
    <property type="protein sequence ID" value="MCX3266538.1"/>
    <property type="molecule type" value="Genomic_DNA"/>
</dbReference>
<evidence type="ECO:0000313" key="2">
    <source>
        <dbReference type="Proteomes" id="UP001142592"/>
    </source>
</evidence>
<dbReference type="Proteomes" id="UP001142592">
    <property type="component" value="Unassembled WGS sequence"/>
</dbReference>
<organism evidence="1 2">
    <name type="scientific">Pedobacter agri</name>
    <dbReference type="NCBI Taxonomy" id="454586"/>
    <lineage>
        <taxon>Bacteria</taxon>
        <taxon>Pseudomonadati</taxon>
        <taxon>Bacteroidota</taxon>
        <taxon>Sphingobacteriia</taxon>
        <taxon>Sphingobacteriales</taxon>
        <taxon>Sphingobacteriaceae</taxon>
        <taxon>Pedobacter</taxon>
    </lineage>
</organism>
<comment type="caution">
    <text evidence="1">The sequence shown here is derived from an EMBL/GenBank/DDBJ whole genome shotgun (WGS) entry which is preliminary data.</text>
</comment>
<name>A0A9X3DKH5_9SPHI</name>
<reference evidence="1" key="1">
    <citation type="submission" date="2022-11" db="EMBL/GenBank/DDBJ databases">
        <authorList>
            <person name="Graham C."/>
            <person name="Newman J.D."/>
        </authorList>
    </citation>
    <scope>NUCLEOTIDE SEQUENCE</scope>
    <source>
        <strain evidence="1">DSM 19486</strain>
    </source>
</reference>
<protein>
    <submittedName>
        <fullName evidence="1">Uncharacterized protein</fullName>
    </submittedName>
</protein>
<proteinExistence type="predicted"/>
<keyword evidence="2" id="KW-1185">Reference proteome</keyword>
<dbReference type="AlphaFoldDB" id="A0A9X3DKH5"/>